<accession>A0ABW9RR67</accession>
<feature type="transmembrane region" description="Helical" evidence="6">
    <location>
        <begin position="717"/>
        <end position="739"/>
    </location>
</feature>
<dbReference type="RefSeq" id="WP_155173535.1">
    <property type="nucleotide sequence ID" value="NZ_BAAAFL010000012.1"/>
</dbReference>
<keyword evidence="10" id="KW-1185">Reference proteome</keyword>
<feature type="domain" description="MacB-like periplasmic core" evidence="8">
    <location>
        <begin position="20"/>
        <end position="243"/>
    </location>
</feature>
<dbReference type="InterPro" id="IPR025857">
    <property type="entry name" value="MacB_PCD"/>
</dbReference>
<dbReference type="EMBL" id="SMLW01000585">
    <property type="protein sequence ID" value="MTI26521.1"/>
    <property type="molecule type" value="Genomic_DNA"/>
</dbReference>
<evidence type="ECO:0000256" key="5">
    <source>
        <dbReference type="ARBA" id="ARBA00023136"/>
    </source>
</evidence>
<evidence type="ECO:0000259" key="8">
    <source>
        <dbReference type="Pfam" id="PF12704"/>
    </source>
</evidence>
<feature type="transmembrane region" description="Helical" evidence="6">
    <location>
        <begin position="759"/>
        <end position="779"/>
    </location>
</feature>
<comment type="caution">
    <text evidence="9">The sequence shown here is derived from an EMBL/GenBank/DDBJ whole genome shotgun (WGS) entry which is preliminary data.</text>
</comment>
<proteinExistence type="predicted"/>
<dbReference type="InterPro" id="IPR050250">
    <property type="entry name" value="Macrolide_Exporter_MacB"/>
</dbReference>
<gene>
    <name evidence="9" type="ORF">E1163_16305</name>
</gene>
<feature type="transmembrane region" description="Helical" evidence="6">
    <location>
        <begin position="21"/>
        <end position="41"/>
    </location>
</feature>
<dbReference type="PANTHER" id="PTHR30572">
    <property type="entry name" value="MEMBRANE COMPONENT OF TRANSPORTER-RELATED"/>
    <property type="match status" value="1"/>
</dbReference>
<evidence type="ECO:0000313" key="10">
    <source>
        <dbReference type="Proteomes" id="UP000798808"/>
    </source>
</evidence>
<dbReference type="Pfam" id="PF12704">
    <property type="entry name" value="MacB_PCD"/>
    <property type="match status" value="2"/>
</dbReference>
<keyword evidence="5 6" id="KW-0472">Membrane</keyword>
<evidence type="ECO:0000256" key="3">
    <source>
        <dbReference type="ARBA" id="ARBA00022692"/>
    </source>
</evidence>
<feature type="domain" description="MacB-like periplasmic core" evidence="8">
    <location>
        <begin position="441"/>
        <end position="601"/>
    </location>
</feature>
<dbReference type="PANTHER" id="PTHR30572:SF18">
    <property type="entry name" value="ABC-TYPE MACROLIDE FAMILY EXPORT SYSTEM PERMEASE COMPONENT 2"/>
    <property type="match status" value="1"/>
</dbReference>
<reference evidence="9 10" key="1">
    <citation type="submission" date="2019-02" db="EMBL/GenBank/DDBJ databases">
        <authorList>
            <person name="Goldberg S.R."/>
            <person name="Haltli B.A."/>
            <person name="Correa H."/>
            <person name="Russell K.G."/>
        </authorList>
    </citation>
    <scope>NUCLEOTIDE SEQUENCE [LARGE SCALE GENOMIC DNA]</scope>
    <source>
        <strain evidence="9 10">JCM 16186</strain>
    </source>
</reference>
<name>A0ABW9RR67_9BACT</name>
<evidence type="ECO:0000256" key="4">
    <source>
        <dbReference type="ARBA" id="ARBA00022989"/>
    </source>
</evidence>
<feature type="transmembrane region" description="Helical" evidence="6">
    <location>
        <begin position="428"/>
        <end position="448"/>
    </location>
</feature>
<protein>
    <submittedName>
        <fullName evidence="9">ABC transporter permease</fullName>
    </submittedName>
</protein>
<dbReference type="Proteomes" id="UP000798808">
    <property type="component" value="Unassembled WGS sequence"/>
</dbReference>
<evidence type="ECO:0000256" key="6">
    <source>
        <dbReference type="SAM" id="Phobius"/>
    </source>
</evidence>
<keyword evidence="2" id="KW-1003">Cell membrane</keyword>
<dbReference type="InterPro" id="IPR003838">
    <property type="entry name" value="ABC3_permease_C"/>
</dbReference>
<dbReference type="Pfam" id="PF02687">
    <property type="entry name" value="FtsX"/>
    <property type="match status" value="2"/>
</dbReference>
<feature type="transmembrane region" description="Helical" evidence="6">
    <location>
        <begin position="382"/>
        <end position="400"/>
    </location>
</feature>
<sequence>MFRNYIQVALRNLRRRRVYTLINIIGLSTGLACALFIYNWVKDELSYDKHFPKGEQIYRVVAEAGVGEDRWHQTVTSLPLGTTMASTFPEVKAAVRLDKNDAIVKHGDKSFVEEYLVFTDPSFFEIFDYHLTVGNERTALAKPYQVVLTETMARKYFGDIDPIGKTLKIFQYDPDGRGMDYEVTGVIKDAPETSHFTFNMLCSLNTLESIAEDEFQNWGNNGYHTYVLLAPGTDPARLESKLPQMIEQHAGEMLKEYNLYYRFYLQPVQSIHLHSNLMYEFKANGKISYIWIFSAIGILILALAVINYINLATAFSLERARETGVRKVLGAFRSQIVLQHMTETLVLTLFSILAAGLLIEVFKPFFHQISGKPHIQFNRLDLLFQLMILCIPVGFAAGYFPARNLSVKHTLVSLKGEKGRDSKVNLRMALVTFQFIVTLVMLVGLVIISQQMKFIQSRDLGYDSDNLMVLRVNGDETVKAGYEAFKNDLKQESDITQVARSGGMIISGLGNSNGQVKHENGEVQFEKLYRLSVGYDYLETYGMQLIAGRNFSRSVLSDSTEAFIINEIATKAYGWSEEEAIGKEISYAGRSGRIIGVVKNFHFNSLRHEIQPVCLFIQPNFSRISVKGENSREVFAQVEKLWKSHFPDAIFDYTFQDQALFDSYYDEQRLSYIINIFSVISILIAFLGLFGLVGYTVSRKTKEIGIRKVLGATTGEIILLISNDFIRLVAVAAVIAFPLGWWVMNQWLENFPYRIEMQVWFFIVAGATLLSIALAIVFLQTIKASTANPVEALKEE</sequence>
<feature type="transmembrane region" description="Helical" evidence="6">
    <location>
        <begin position="672"/>
        <end position="697"/>
    </location>
</feature>
<evidence type="ECO:0000256" key="1">
    <source>
        <dbReference type="ARBA" id="ARBA00004651"/>
    </source>
</evidence>
<evidence type="ECO:0000259" key="7">
    <source>
        <dbReference type="Pfam" id="PF02687"/>
    </source>
</evidence>
<evidence type="ECO:0000256" key="2">
    <source>
        <dbReference type="ARBA" id="ARBA00022475"/>
    </source>
</evidence>
<keyword evidence="4 6" id="KW-1133">Transmembrane helix</keyword>
<feature type="transmembrane region" description="Helical" evidence="6">
    <location>
        <begin position="344"/>
        <end position="362"/>
    </location>
</feature>
<feature type="domain" description="ABC3 transporter permease C-terminal" evidence="7">
    <location>
        <begin position="675"/>
        <end position="789"/>
    </location>
</feature>
<feature type="domain" description="ABC3 transporter permease C-terminal" evidence="7">
    <location>
        <begin position="295"/>
        <end position="399"/>
    </location>
</feature>
<organism evidence="9 10">
    <name type="scientific">Fulvivirga kasyanovii</name>
    <dbReference type="NCBI Taxonomy" id="396812"/>
    <lineage>
        <taxon>Bacteria</taxon>
        <taxon>Pseudomonadati</taxon>
        <taxon>Bacteroidota</taxon>
        <taxon>Cytophagia</taxon>
        <taxon>Cytophagales</taxon>
        <taxon>Fulvivirgaceae</taxon>
        <taxon>Fulvivirga</taxon>
    </lineage>
</organism>
<comment type="subcellular location">
    <subcellularLocation>
        <location evidence="1">Cell membrane</location>
        <topology evidence="1">Multi-pass membrane protein</topology>
    </subcellularLocation>
</comment>
<feature type="transmembrane region" description="Helical" evidence="6">
    <location>
        <begin position="289"/>
        <end position="311"/>
    </location>
</feature>
<keyword evidence="3 6" id="KW-0812">Transmembrane</keyword>
<evidence type="ECO:0000313" key="9">
    <source>
        <dbReference type="EMBL" id="MTI26521.1"/>
    </source>
</evidence>
<dbReference type="PROSITE" id="PS51257">
    <property type="entry name" value="PROKAR_LIPOPROTEIN"/>
    <property type="match status" value="1"/>
</dbReference>